<proteinExistence type="predicted"/>
<feature type="transmembrane region" description="Helical" evidence="2">
    <location>
        <begin position="144"/>
        <end position="167"/>
    </location>
</feature>
<keyword evidence="2" id="KW-1133">Transmembrane helix</keyword>
<feature type="transmembrane region" description="Helical" evidence="2">
    <location>
        <begin position="55"/>
        <end position="80"/>
    </location>
</feature>
<dbReference type="EMBL" id="JAHKNI010000009">
    <property type="protein sequence ID" value="MBU3065035.1"/>
    <property type="molecule type" value="Genomic_DNA"/>
</dbReference>
<dbReference type="Proteomes" id="UP000733379">
    <property type="component" value="Unassembled WGS sequence"/>
</dbReference>
<keyword evidence="2" id="KW-0812">Transmembrane</keyword>
<comment type="caution">
    <text evidence="3">The sequence shown here is derived from an EMBL/GenBank/DDBJ whole genome shotgun (WGS) entry which is preliminary data.</text>
</comment>
<gene>
    <name evidence="3" type="ORF">KO481_26330</name>
</gene>
<reference evidence="3 4" key="1">
    <citation type="submission" date="2021-06" db="EMBL/GenBank/DDBJ databases">
        <title>Actinomycetes sequencing.</title>
        <authorList>
            <person name="Shan Q."/>
        </authorList>
    </citation>
    <scope>NUCLEOTIDE SEQUENCE [LARGE SCALE GENOMIC DNA]</scope>
    <source>
        <strain evidence="3 4">NEAU-G5</strain>
    </source>
</reference>
<keyword evidence="4" id="KW-1185">Reference proteome</keyword>
<feature type="transmembrane region" description="Helical" evidence="2">
    <location>
        <begin position="28"/>
        <end position="49"/>
    </location>
</feature>
<evidence type="ECO:0000313" key="3">
    <source>
        <dbReference type="EMBL" id="MBU3065035.1"/>
    </source>
</evidence>
<protein>
    <submittedName>
        <fullName evidence="3">Uncharacterized protein</fullName>
    </submittedName>
</protein>
<organism evidence="3 4">
    <name type="scientific">Nocardia albiluteola</name>
    <dbReference type="NCBI Taxonomy" id="2842303"/>
    <lineage>
        <taxon>Bacteria</taxon>
        <taxon>Bacillati</taxon>
        <taxon>Actinomycetota</taxon>
        <taxon>Actinomycetes</taxon>
        <taxon>Mycobacteriales</taxon>
        <taxon>Nocardiaceae</taxon>
        <taxon>Nocardia</taxon>
    </lineage>
</organism>
<evidence type="ECO:0000313" key="4">
    <source>
        <dbReference type="Proteomes" id="UP000733379"/>
    </source>
</evidence>
<name>A0ABS6B6Q4_9NOCA</name>
<evidence type="ECO:0000256" key="1">
    <source>
        <dbReference type="SAM" id="MobiDB-lite"/>
    </source>
</evidence>
<feature type="region of interest" description="Disordered" evidence="1">
    <location>
        <begin position="1"/>
        <end position="22"/>
    </location>
</feature>
<feature type="transmembrane region" description="Helical" evidence="2">
    <location>
        <begin position="92"/>
        <end position="109"/>
    </location>
</feature>
<accession>A0ABS6B6Q4</accession>
<keyword evidence="2" id="KW-0472">Membrane</keyword>
<evidence type="ECO:0000256" key="2">
    <source>
        <dbReference type="SAM" id="Phobius"/>
    </source>
</evidence>
<sequence>MTWTNSATAEPHPGAATAKSRHDRPVPATIPVSVQVFVAILAMAVRFAAPGWLLLFTIFGGEVIGLLPLIIATIIGVLLLRKAAQRARTIAIGLLAAMDLSLLVFALTLPDITDSEDVNFVPLVTLTRQEHTVSGNLVADFQAIAAPAAWCYVLFAPLMVCLGALTWSRRGRATVR</sequence>
<dbReference type="RefSeq" id="WP_215920779.1">
    <property type="nucleotide sequence ID" value="NZ_JAHKNI010000009.1"/>
</dbReference>